<dbReference type="PANTHER" id="PTHR43292">
    <property type="entry name" value="ACYL-COA DEHYDROGENASE"/>
    <property type="match status" value="1"/>
</dbReference>
<evidence type="ECO:0000313" key="4">
    <source>
        <dbReference type="EMBL" id="KKM18096.1"/>
    </source>
</evidence>
<dbReference type="InterPro" id="IPR036250">
    <property type="entry name" value="AcylCo_DH-like_C"/>
</dbReference>
<feature type="domain" description="Acyl-CoA dehydrogenase/oxidase C-terminal" evidence="3">
    <location>
        <begin position="7"/>
        <end position="131"/>
    </location>
</feature>
<protein>
    <recommendedName>
        <fullName evidence="3">Acyl-CoA dehydrogenase/oxidase C-terminal domain-containing protein</fullName>
    </recommendedName>
</protein>
<evidence type="ECO:0000256" key="1">
    <source>
        <dbReference type="ARBA" id="ARBA00022630"/>
    </source>
</evidence>
<keyword evidence="1" id="KW-0285">Flavoprotein</keyword>
<sequence length="137" mass="15547">MEKHIDLVDYTRETKRNGKRLVDEVPVRTRLADAALEVEIGRMLSYRVVSMQSRGLVPNYESSIAKLFNTDMQFRLAKAGLEIMGLYGQLEPQSKYAQLRGKFERQYLWQTGILVGGGTTEIQKNIIAMRGLGLPRG</sequence>
<dbReference type="GO" id="GO:0005886">
    <property type="term" value="C:plasma membrane"/>
    <property type="evidence" value="ECO:0007669"/>
    <property type="project" value="TreeGrafter"/>
</dbReference>
<comment type="caution">
    <text evidence="4">The sequence shown here is derived from an EMBL/GenBank/DDBJ whole genome shotgun (WGS) entry which is preliminary data.</text>
</comment>
<dbReference type="Gene3D" id="1.20.140.10">
    <property type="entry name" value="Butyryl-CoA Dehydrogenase, subunit A, domain 3"/>
    <property type="match status" value="1"/>
</dbReference>
<dbReference type="GO" id="GO:0016627">
    <property type="term" value="F:oxidoreductase activity, acting on the CH-CH group of donors"/>
    <property type="evidence" value="ECO:0007669"/>
    <property type="project" value="InterPro"/>
</dbReference>
<evidence type="ECO:0000256" key="2">
    <source>
        <dbReference type="ARBA" id="ARBA00023002"/>
    </source>
</evidence>
<gene>
    <name evidence="4" type="ORF">LCGC14_1669130</name>
</gene>
<dbReference type="AlphaFoldDB" id="A0A0F9HRU1"/>
<dbReference type="InterPro" id="IPR009075">
    <property type="entry name" value="AcylCo_DH/oxidase_C"/>
</dbReference>
<dbReference type="PANTHER" id="PTHR43292:SF3">
    <property type="entry name" value="ACYL-COA DEHYDROGENASE FADE29"/>
    <property type="match status" value="1"/>
</dbReference>
<dbReference type="InterPro" id="IPR052161">
    <property type="entry name" value="Mycobact_Acyl-CoA_DH"/>
</dbReference>
<proteinExistence type="predicted"/>
<reference evidence="4" key="1">
    <citation type="journal article" date="2015" name="Nature">
        <title>Complex archaea that bridge the gap between prokaryotes and eukaryotes.</title>
        <authorList>
            <person name="Spang A."/>
            <person name="Saw J.H."/>
            <person name="Jorgensen S.L."/>
            <person name="Zaremba-Niedzwiedzka K."/>
            <person name="Martijn J."/>
            <person name="Lind A.E."/>
            <person name="van Eijk R."/>
            <person name="Schleper C."/>
            <person name="Guy L."/>
            <person name="Ettema T.J."/>
        </authorList>
    </citation>
    <scope>NUCLEOTIDE SEQUENCE</scope>
</reference>
<organism evidence="4">
    <name type="scientific">marine sediment metagenome</name>
    <dbReference type="NCBI Taxonomy" id="412755"/>
    <lineage>
        <taxon>unclassified sequences</taxon>
        <taxon>metagenomes</taxon>
        <taxon>ecological metagenomes</taxon>
    </lineage>
</organism>
<name>A0A0F9HRU1_9ZZZZ</name>
<keyword evidence="2" id="KW-0560">Oxidoreductase</keyword>
<dbReference type="EMBL" id="LAZR01014299">
    <property type="protein sequence ID" value="KKM18096.1"/>
    <property type="molecule type" value="Genomic_DNA"/>
</dbReference>
<dbReference type="SUPFAM" id="SSF47203">
    <property type="entry name" value="Acyl-CoA dehydrogenase C-terminal domain-like"/>
    <property type="match status" value="1"/>
</dbReference>
<accession>A0A0F9HRU1</accession>
<evidence type="ECO:0000259" key="3">
    <source>
        <dbReference type="Pfam" id="PF00441"/>
    </source>
</evidence>
<dbReference type="Pfam" id="PF00441">
    <property type="entry name" value="Acyl-CoA_dh_1"/>
    <property type="match status" value="1"/>
</dbReference>